<evidence type="ECO:0000313" key="3">
    <source>
        <dbReference type="Proteomes" id="UP000734218"/>
    </source>
</evidence>
<accession>A0ABX0XJ79</accession>
<dbReference type="PROSITE" id="PS51257">
    <property type="entry name" value="PROKAR_LIPOPROTEIN"/>
    <property type="match status" value="1"/>
</dbReference>
<comment type="caution">
    <text evidence="2">The sequence shown here is derived from an EMBL/GenBank/DDBJ whole genome shotgun (WGS) entry which is preliminary data.</text>
</comment>
<dbReference type="EMBL" id="JAATJE010000001">
    <property type="protein sequence ID" value="NJC32932.1"/>
    <property type="molecule type" value="Genomic_DNA"/>
</dbReference>
<dbReference type="Proteomes" id="UP000734218">
    <property type="component" value="Unassembled WGS sequence"/>
</dbReference>
<dbReference type="RefSeq" id="WP_167952486.1">
    <property type="nucleotide sequence ID" value="NZ_JAATJE010000001.1"/>
</dbReference>
<organism evidence="2 3">
    <name type="scientific">Sphingomonas jejuensis</name>
    <dbReference type="NCBI Taxonomy" id="904715"/>
    <lineage>
        <taxon>Bacteria</taxon>
        <taxon>Pseudomonadati</taxon>
        <taxon>Pseudomonadota</taxon>
        <taxon>Alphaproteobacteria</taxon>
        <taxon>Sphingomonadales</taxon>
        <taxon>Sphingomonadaceae</taxon>
        <taxon>Sphingomonas</taxon>
    </lineage>
</organism>
<evidence type="ECO:0000313" key="2">
    <source>
        <dbReference type="EMBL" id="NJC32932.1"/>
    </source>
</evidence>
<feature type="chain" id="PRO_5045617945" evidence="1">
    <location>
        <begin position="28"/>
        <end position="135"/>
    </location>
</feature>
<name>A0ABX0XJ79_9SPHN</name>
<keyword evidence="1" id="KW-0732">Signal</keyword>
<protein>
    <submittedName>
        <fullName evidence="2">Membrane protein</fullName>
    </submittedName>
</protein>
<feature type="signal peptide" evidence="1">
    <location>
        <begin position="1"/>
        <end position="27"/>
    </location>
</feature>
<gene>
    <name evidence="2" type="ORF">GGR88_000406</name>
</gene>
<evidence type="ECO:0000256" key="1">
    <source>
        <dbReference type="SAM" id="SignalP"/>
    </source>
</evidence>
<keyword evidence="3" id="KW-1185">Reference proteome</keyword>
<reference evidence="2 3" key="1">
    <citation type="submission" date="2020-03" db="EMBL/GenBank/DDBJ databases">
        <title>Genomic Encyclopedia of Type Strains, Phase IV (KMG-IV): sequencing the most valuable type-strain genomes for metagenomic binning, comparative biology and taxonomic classification.</title>
        <authorList>
            <person name="Goeker M."/>
        </authorList>
    </citation>
    <scope>NUCLEOTIDE SEQUENCE [LARGE SCALE GENOMIC DNA]</scope>
    <source>
        <strain evidence="2 3">DSM 27651</strain>
    </source>
</reference>
<sequence>MRRRLAVLAIVAAAGGCATTSGGLATADLVAGTNEPFYSMEVTGDRASLTGVDMSPRTLRISRRAAEGGGVLIDAADGAGTVRLLVRPQACTDDMSGAVFPLSATLSIAGRDHRGCARRLSRSAAARRRLTPARL</sequence>
<proteinExistence type="predicted"/>